<evidence type="ECO:0008006" key="4">
    <source>
        <dbReference type="Google" id="ProtNLM"/>
    </source>
</evidence>
<keyword evidence="1" id="KW-0472">Membrane</keyword>
<feature type="transmembrane region" description="Helical" evidence="1">
    <location>
        <begin position="47"/>
        <end position="66"/>
    </location>
</feature>
<feature type="transmembrane region" description="Helical" evidence="1">
    <location>
        <begin position="73"/>
        <end position="93"/>
    </location>
</feature>
<evidence type="ECO:0000313" key="2">
    <source>
        <dbReference type="EMBL" id="GEM37923.1"/>
    </source>
</evidence>
<gene>
    <name evidence="2" type="ORF">NN4_24420</name>
</gene>
<reference evidence="2 3" key="1">
    <citation type="submission" date="2019-07" db="EMBL/GenBank/DDBJ databases">
        <title>Whole genome shotgun sequence of Nocardia ninae NBRC 108245.</title>
        <authorList>
            <person name="Hosoyama A."/>
            <person name="Uohara A."/>
            <person name="Ohji S."/>
            <person name="Ichikawa N."/>
        </authorList>
    </citation>
    <scope>NUCLEOTIDE SEQUENCE [LARGE SCALE GENOMIC DNA]</scope>
    <source>
        <strain evidence="2 3">NBRC 108245</strain>
    </source>
</reference>
<dbReference type="RefSeq" id="WP_147129988.1">
    <property type="nucleotide sequence ID" value="NZ_BJXA01000012.1"/>
</dbReference>
<evidence type="ECO:0000256" key="1">
    <source>
        <dbReference type="SAM" id="Phobius"/>
    </source>
</evidence>
<accession>A0A511MB80</accession>
<feature type="transmembrane region" description="Helical" evidence="1">
    <location>
        <begin position="99"/>
        <end position="120"/>
    </location>
</feature>
<keyword evidence="3" id="KW-1185">Reference proteome</keyword>
<dbReference type="Proteomes" id="UP000321424">
    <property type="component" value="Unassembled WGS sequence"/>
</dbReference>
<keyword evidence="1" id="KW-0812">Transmembrane</keyword>
<comment type="caution">
    <text evidence="2">The sequence shown here is derived from an EMBL/GenBank/DDBJ whole genome shotgun (WGS) entry which is preliminary data.</text>
</comment>
<organism evidence="2 3">
    <name type="scientific">Nocardia ninae NBRC 108245</name>
    <dbReference type="NCBI Taxonomy" id="1210091"/>
    <lineage>
        <taxon>Bacteria</taxon>
        <taxon>Bacillati</taxon>
        <taxon>Actinomycetota</taxon>
        <taxon>Actinomycetes</taxon>
        <taxon>Mycobacteriales</taxon>
        <taxon>Nocardiaceae</taxon>
        <taxon>Nocardia</taxon>
    </lineage>
</organism>
<dbReference type="AlphaFoldDB" id="A0A511MB80"/>
<name>A0A511MB80_9NOCA</name>
<dbReference type="OrthoDB" id="9979957at2"/>
<sequence>MRRHVGLALLAAAGLLNTAPAVGVVAPQGMYAAYGIAPAGRDLEVVLRHRAVLFAVLGVGLLVAIFRPALRPIAVRANAISMGSFLVLVIAGGPVGPGLVRVAAVDVAGLAALGVGVALLRGERAVEQGRLVGGRG</sequence>
<proteinExistence type="predicted"/>
<dbReference type="EMBL" id="BJXA01000012">
    <property type="protein sequence ID" value="GEM37923.1"/>
    <property type="molecule type" value="Genomic_DNA"/>
</dbReference>
<protein>
    <recommendedName>
        <fullName evidence="4">Phosphopantetheine adenylyltransferase</fullName>
    </recommendedName>
</protein>
<keyword evidence="1" id="KW-1133">Transmembrane helix</keyword>
<evidence type="ECO:0000313" key="3">
    <source>
        <dbReference type="Proteomes" id="UP000321424"/>
    </source>
</evidence>